<reference evidence="1" key="1">
    <citation type="submission" date="2021-02" db="EMBL/GenBank/DDBJ databases">
        <authorList>
            <consortium name="DOE Joint Genome Institute"/>
            <person name="Ahrendt S."/>
            <person name="Looney B.P."/>
            <person name="Miyauchi S."/>
            <person name="Morin E."/>
            <person name="Drula E."/>
            <person name="Courty P.E."/>
            <person name="Chicoki N."/>
            <person name="Fauchery L."/>
            <person name="Kohler A."/>
            <person name="Kuo A."/>
            <person name="Labutti K."/>
            <person name="Pangilinan J."/>
            <person name="Lipzen A."/>
            <person name="Riley R."/>
            <person name="Andreopoulos W."/>
            <person name="He G."/>
            <person name="Johnson J."/>
            <person name="Barry K.W."/>
            <person name="Grigoriev I.V."/>
            <person name="Nagy L."/>
            <person name="Hibbett D."/>
            <person name="Henrissat B."/>
            <person name="Matheny P.B."/>
            <person name="Labbe J."/>
            <person name="Martin F."/>
        </authorList>
    </citation>
    <scope>NUCLEOTIDE SEQUENCE</scope>
    <source>
        <strain evidence="1">FP105234-sp</strain>
    </source>
</reference>
<keyword evidence="2" id="KW-1185">Reference proteome</keyword>
<organism evidence="1 2">
    <name type="scientific">Auriscalpium vulgare</name>
    <dbReference type="NCBI Taxonomy" id="40419"/>
    <lineage>
        <taxon>Eukaryota</taxon>
        <taxon>Fungi</taxon>
        <taxon>Dikarya</taxon>
        <taxon>Basidiomycota</taxon>
        <taxon>Agaricomycotina</taxon>
        <taxon>Agaricomycetes</taxon>
        <taxon>Russulales</taxon>
        <taxon>Auriscalpiaceae</taxon>
        <taxon>Auriscalpium</taxon>
    </lineage>
</organism>
<reference evidence="1" key="2">
    <citation type="journal article" date="2022" name="New Phytol.">
        <title>Evolutionary transition to the ectomycorrhizal habit in the genomes of a hyperdiverse lineage of mushroom-forming fungi.</title>
        <authorList>
            <person name="Looney B."/>
            <person name="Miyauchi S."/>
            <person name="Morin E."/>
            <person name="Drula E."/>
            <person name="Courty P.E."/>
            <person name="Kohler A."/>
            <person name="Kuo A."/>
            <person name="LaButti K."/>
            <person name="Pangilinan J."/>
            <person name="Lipzen A."/>
            <person name="Riley R."/>
            <person name="Andreopoulos W."/>
            <person name="He G."/>
            <person name="Johnson J."/>
            <person name="Nolan M."/>
            <person name="Tritt A."/>
            <person name="Barry K.W."/>
            <person name="Grigoriev I.V."/>
            <person name="Nagy L.G."/>
            <person name="Hibbett D."/>
            <person name="Henrissat B."/>
            <person name="Matheny P.B."/>
            <person name="Labbe J."/>
            <person name="Martin F.M."/>
        </authorList>
    </citation>
    <scope>NUCLEOTIDE SEQUENCE</scope>
    <source>
        <strain evidence="1">FP105234-sp</strain>
    </source>
</reference>
<name>A0ACB8RZ41_9AGAM</name>
<gene>
    <name evidence="1" type="ORF">FA95DRAFT_1490168</name>
</gene>
<proteinExistence type="predicted"/>
<protein>
    <submittedName>
        <fullName evidence="1">Uncharacterized protein</fullName>
    </submittedName>
</protein>
<dbReference type="EMBL" id="MU275880">
    <property type="protein sequence ID" value="KAI0048885.1"/>
    <property type="molecule type" value="Genomic_DNA"/>
</dbReference>
<accession>A0ACB8RZ41</accession>
<comment type="caution">
    <text evidence="1">The sequence shown here is derived from an EMBL/GenBank/DDBJ whole genome shotgun (WGS) entry which is preliminary data.</text>
</comment>
<feature type="non-terminal residue" evidence="1">
    <location>
        <position position="1"/>
    </location>
</feature>
<evidence type="ECO:0000313" key="1">
    <source>
        <dbReference type="EMBL" id="KAI0048885.1"/>
    </source>
</evidence>
<evidence type="ECO:0000313" key="2">
    <source>
        <dbReference type="Proteomes" id="UP000814033"/>
    </source>
</evidence>
<dbReference type="Proteomes" id="UP000814033">
    <property type="component" value="Unassembled WGS sequence"/>
</dbReference>
<sequence>LIYLPPYSPDFNPIEQAFHSIKAWLRRQTDSTVRPEARPWLIEQAVASVSQESAEGWIENCGYSFV</sequence>